<evidence type="ECO:0000313" key="2">
    <source>
        <dbReference type="EMBL" id="KAG7089499.1"/>
    </source>
</evidence>
<name>A0A9P7RTJ1_9AGAR</name>
<dbReference type="RefSeq" id="XP_043005969.1">
    <property type="nucleotide sequence ID" value="XM_043156184.1"/>
</dbReference>
<feature type="compositionally biased region" description="Polar residues" evidence="1">
    <location>
        <begin position="23"/>
        <end position="36"/>
    </location>
</feature>
<evidence type="ECO:0000313" key="3">
    <source>
        <dbReference type="Proteomes" id="UP001049176"/>
    </source>
</evidence>
<feature type="compositionally biased region" description="Polar residues" evidence="1">
    <location>
        <begin position="52"/>
        <end position="63"/>
    </location>
</feature>
<dbReference type="Proteomes" id="UP001049176">
    <property type="component" value="Chromosome 7"/>
</dbReference>
<dbReference type="KEGG" id="more:E1B28_011179"/>
<dbReference type="RefSeq" id="XP_043005970.1">
    <property type="nucleotide sequence ID" value="XM_043156185.1"/>
</dbReference>
<feature type="region of interest" description="Disordered" evidence="1">
    <location>
        <begin position="23"/>
        <end position="93"/>
    </location>
</feature>
<reference evidence="2" key="1">
    <citation type="journal article" date="2021" name="Genome Biol. Evol.">
        <title>The assembled and annotated genome of the fairy-ring fungus Marasmius oreades.</title>
        <authorList>
            <person name="Hiltunen M."/>
            <person name="Ament-Velasquez S.L."/>
            <person name="Johannesson H."/>
        </authorList>
    </citation>
    <scope>NUCLEOTIDE SEQUENCE</scope>
    <source>
        <strain evidence="2">03SP1</strain>
    </source>
</reference>
<dbReference type="OrthoDB" id="529205at2759"/>
<feature type="compositionally biased region" description="Basic and acidic residues" evidence="1">
    <location>
        <begin position="139"/>
        <end position="161"/>
    </location>
</feature>
<keyword evidence="3" id="KW-1185">Reference proteome</keyword>
<gene>
    <name evidence="2" type="ORF">E1B28_011179</name>
</gene>
<comment type="caution">
    <text evidence="2">The sequence shown here is derived from an EMBL/GenBank/DDBJ whole genome shotgun (WGS) entry which is preliminary data.</text>
</comment>
<organism evidence="2 3">
    <name type="scientific">Marasmius oreades</name>
    <name type="common">fairy-ring Marasmius</name>
    <dbReference type="NCBI Taxonomy" id="181124"/>
    <lineage>
        <taxon>Eukaryota</taxon>
        <taxon>Fungi</taxon>
        <taxon>Dikarya</taxon>
        <taxon>Basidiomycota</taxon>
        <taxon>Agaricomycotina</taxon>
        <taxon>Agaricomycetes</taxon>
        <taxon>Agaricomycetidae</taxon>
        <taxon>Agaricales</taxon>
        <taxon>Marasmiineae</taxon>
        <taxon>Marasmiaceae</taxon>
        <taxon>Marasmius</taxon>
    </lineage>
</organism>
<proteinExistence type="predicted"/>
<dbReference type="GeneID" id="66080254"/>
<accession>A0A9P7RTJ1</accession>
<evidence type="ECO:0000256" key="1">
    <source>
        <dbReference type="SAM" id="MobiDB-lite"/>
    </source>
</evidence>
<feature type="region of interest" description="Disordered" evidence="1">
    <location>
        <begin position="124"/>
        <end position="177"/>
    </location>
</feature>
<dbReference type="AlphaFoldDB" id="A0A9P7RTJ1"/>
<feature type="compositionally biased region" description="Basic and acidic residues" evidence="1">
    <location>
        <begin position="168"/>
        <end position="177"/>
    </location>
</feature>
<protein>
    <submittedName>
        <fullName evidence="2">Uncharacterized protein</fullName>
    </submittedName>
</protein>
<dbReference type="EMBL" id="CM032187">
    <property type="protein sequence ID" value="KAG7089499.1"/>
    <property type="molecule type" value="Genomic_DNA"/>
</dbReference>
<feature type="compositionally biased region" description="Basic and acidic residues" evidence="1">
    <location>
        <begin position="37"/>
        <end position="50"/>
    </location>
</feature>
<sequence length="177" mass="19603">MSALMKNTVRYTMRPHRLLANNAARSLSTRRYSSTMHDNDPVTLETEKQRNLSRTQHKTSTPHANAPGWNESLATSSEASVKADRSDGSPTQAETVEYILNRHSPDDRVHTQATFVKDVVEGPLGAKRDEVSGPLGTAEGREDTETLVKRTVREETTEVKRGATSSEENVKADRGEI</sequence>
<dbReference type="EMBL" id="CM032187">
    <property type="protein sequence ID" value="KAG7089500.1"/>
    <property type="molecule type" value="Genomic_DNA"/>
</dbReference>